<accession>X0XL88</accession>
<name>X0XL88_9ZZZZ</name>
<reference evidence="2" key="1">
    <citation type="journal article" date="2014" name="Front. Microbiol.">
        <title>High frequency of phylogenetically diverse reductive dehalogenase-homologous genes in deep subseafloor sedimentary metagenomes.</title>
        <authorList>
            <person name="Kawai M."/>
            <person name="Futagami T."/>
            <person name="Toyoda A."/>
            <person name="Takaki Y."/>
            <person name="Nishi S."/>
            <person name="Hori S."/>
            <person name="Arai W."/>
            <person name="Tsubouchi T."/>
            <person name="Morono Y."/>
            <person name="Uchiyama I."/>
            <person name="Ito T."/>
            <person name="Fujiyama A."/>
            <person name="Inagaki F."/>
            <person name="Takami H."/>
        </authorList>
    </citation>
    <scope>NUCLEOTIDE SEQUENCE</scope>
    <source>
        <strain evidence="2">Expedition CK06-06</strain>
    </source>
</reference>
<dbReference type="InterPro" id="IPR005225">
    <property type="entry name" value="Small_GTP-bd"/>
</dbReference>
<sequence>AVSEQSLIAIDEADAVLFLVDVKSGITSYDESVSDFLLRSGKPVILGVNKVDGNRDEPDIYEFYNLGIGDPYPVSGKTGRGTGDLLDAIIEMLPSGKKGADETGSNLRVALIGRPNVGKSSIINCLTGKNSVLVTDIPCTTRDSTDTHLRYKGRDIIIVDTAGLKRITKLKESLEYYSSLRTLRSLSRCNVAVIVIDINEGLTSYEKSLIDDVENAGKGLLIAANKWDLVTKDHTTMKRMETDFR</sequence>
<comment type="caution">
    <text evidence="2">The sequence shown here is derived from an EMBL/GenBank/DDBJ whole genome shotgun (WGS) entry which is preliminary data.</text>
</comment>
<protein>
    <recommendedName>
        <fullName evidence="1">G domain-containing protein</fullName>
    </recommendedName>
</protein>
<evidence type="ECO:0000259" key="1">
    <source>
        <dbReference type="Pfam" id="PF01926"/>
    </source>
</evidence>
<dbReference type="EMBL" id="BARS01047075">
    <property type="protein sequence ID" value="GAG36087.1"/>
    <property type="molecule type" value="Genomic_DNA"/>
</dbReference>
<dbReference type="InterPro" id="IPR006073">
    <property type="entry name" value="GTP-bd"/>
</dbReference>
<organism evidence="2">
    <name type="scientific">marine sediment metagenome</name>
    <dbReference type="NCBI Taxonomy" id="412755"/>
    <lineage>
        <taxon>unclassified sequences</taxon>
        <taxon>metagenomes</taxon>
        <taxon>ecological metagenomes</taxon>
    </lineage>
</organism>
<dbReference type="PRINTS" id="PR00326">
    <property type="entry name" value="GTP1OBG"/>
</dbReference>
<dbReference type="Pfam" id="PF01926">
    <property type="entry name" value="MMR_HSR1"/>
    <property type="match status" value="1"/>
</dbReference>
<dbReference type="PANTHER" id="PTHR43834">
    <property type="entry name" value="GTPASE DER"/>
    <property type="match status" value="1"/>
</dbReference>
<dbReference type="InterPro" id="IPR027417">
    <property type="entry name" value="P-loop_NTPase"/>
</dbReference>
<dbReference type="SUPFAM" id="SSF52540">
    <property type="entry name" value="P-loop containing nucleoside triphosphate hydrolases"/>
    <property type="match status" value="1"/>
</dbReference>
<dbReference type="Gene3D" id="3.40.50.300">
    <property type="entry name" value="P-loop containing nucleotide triphosphate hydrolases"/>
    <property type="match status" value="2"/>
</dbReference>
<dbReference type="GO" id="GO:0043022">
    <property type="term" value="F:ribosome binding"/>
    <property type="evidence" value="ECO:0007669"/>
    <property type="project" value="TreeGrafter"/>
</dbReference>
<gene>
    <name evidence="2" type="ORF">S01H1_70761</name>
</gene>
<feature type="domain" description="G" evidence="1">
    <location>
        <begin position="108"/>
        <end position="226"/>
    </location>
</feature>
<dbReference type="GO" id="GO:0005525">
    <property type="term" value="F:GTP binding"/>
    <property type="evidence" value="ECO:0007669"/>
    <property type="project" value="InterPro"/>
</dbReference>
<dbReference type="AlphaFoldDB" id="X0XL88"/>
<dbReference type="PANTHER" id="PTHR43834:SF6">
    <property type="entry name" value="GTPASE DER"/>
    <property type="match status" value="1"/>
</dbReference>
<evidence type="ECO:0000313" key="2">
    <source>
        <dbReference type="EMBL" id="GAG36087.1"/>
    </source>
</evidence>
<feature type="non-terminal residue" evidence="2">
    <location>
        <position position="245"/>
    </location>
</feature>
<dbReference type="NCBIfam" id="TIGR00231">
    <property type="entry name" value="small_GTP"/>
    <property type="match status" value="1"/>
</dbReference>
<feature type="non-terminal residue" evidence="2">
    <location>
        <position position="1"/>
    </location>
</feature>
<proteinExistence type="predicted"/>